<dbReference type="InterPro" id="IPR036583">
    <property type="entry name" value="23S_rRNA_IVS_sf"/>
</dbReference>
<dbReference type="PANTHER" id="PTHR38471:SF2">
    <property type="entry name" value="FOUR HELIX BUNDLE PROTEIN"/>
    <property type="match status" value="1"/>
</dbReference>
<reference evidence="1 2" key="1">
    <citation type="journal article" date="2016" name="Nat. Commun.">
        <title>Thousands of microbial genomes shed light on interconnected biogeochemical processes in an aquifer system.</title>
        <authorList>
            <person name="Anantharaman K."/>
            <person name="Brown C.T."/>
            <person name="Hug L.A."/>
            <person name="Sharon I."/>
            <person name="Castelle C.J."/>
            <person name="Probst A.J."/>
            <person name="Thomas B.C."/>
            <person name="Singh A."/>
            <person name="Wilkins M.J."/>
            <person name="Karaoz U."/>
            <person name="Brodie E.L."/>
            <person name="Williams K.H."/>
            <person name="Hubbard S.S."/>
            <person name="Banfield J.F."/>
        </authorList>
    </citation>
    <scope>NUCLEOTIDE SEQUENCE [LARGE SCALE GENOMIC DNA]</scope>
</reference>
<sequence>MKNYKELEVWQRAMNLTVDIYKETKTFPKEEKYGLISQIQRAATSVSANIAEGWGRGSTKE</sequence>
<dbReference type="CDD" id="cd16377">
    <property type="entry name" value="23S_rRNA_IVP_like"/>
    <property type="match status" value="1"/>
</dbReference>
<name>A0A1F7RC48_9BACT</name>
<dbReference type="EMBL" id="MGDB01000127">
    <property type="protein sequence ID" value="OGL39113.1"/>
    <property type="molecule type" value="Genomic_DNA"/>
</dbReference>
<dbReference type="Pfam" id="PF05635">
    <property type="entry name" value="23S_rRNA_IVP"/>
    <property type="match status" value="1"/>
</dbReference>
<comment type="caution">
    <text evidence="1">The sequence shown here is derived from an EMBL/GenBank/DDBJ whole genome shotgun (WGS) entry which is preliminary data.</text>
</comment>
<accession>A0A1F7RC48</accession>
<dbReference type="Gene3D" id="1.20.1440.60">
    <property type="entry name" value="23S rRNA-intervening sequence"/>
    <property type="match status" value="1"/>
</dbReference>
<evidence type="ECO:0000313" key="1">
    <source>
        <dbReference type="EMBL" id="OGL39113.1"/>
    </source>
</evidence>
<gene>
    <name evidence="1" type="ORF">A2042_07890</name>
</gene>
<proteinExistence type="predicted"/>
<dbReference type="PANTHER" id="PTHR38471">
    <property type="entry name" value="FOUR HELIX BUNDLE PROTEIN"/>
    <property type="match status" value="1"/>
</dbReference>
<dbReference type="NCBIfam" id="TIGR02436">
    <property type="entry name" value="four helix bundle protein"/>
    <property type="match status" value="1"/>
</dbReference>
<dbReference type="SUPFAM" id="SSF158446">
    <property type="entry name" value="IVS-encoded protein-like"/>
    <property type="match status" value="1"/>
</dbReference>
<dbReference type="InterPro" id="IPR012657">
    <property type="entry name" value="23S_rRNA-intervening_sequence"/>
</dbReference>
<organism evidence="1 2">
    <name type="scientific">Candidatus Schekmanbacteria bacterium GWA2_38_11</name>
    <dbReference type="NCBI Taxonomy" id="1817876"/>
    <lineage>
        <taxon>Bacteria</taxon>
        <taxon>Candidatus Schekmaniibacteriota</taxon>
    </lineage>
</organism>
<evidence type="ECO:0008006" key="3">
    <source>
        <dbReference type="Google" id="ProtNLM"/>
    </source>
</evidence>
<evidence type="ECO:0000313" key="2">
    <source>
        <dbReference type="Proteomes" id="UP000178526"/>
    </source>
</evidence>
<dbReference type="Proteomes" id="UP000178526">
    <property type="component" value="Unassembled WGS sequence"/>
</dbReference>
<dbReference type="AlphaFoldDB" id="A0A1F7RC48"/>
<protein>
    <recommendedName>
        <fullName evidence="3">Four helix bundle protein</fullName>
    </recommendedName>
</protein>